<evidence type="ECO:0000256" key="1">
    <source>
        <dbReference type="SAM" id="MobiDB-lite"/>
    </source>
</evidence>
<evidence type="ECO:0000313" key="2">
    <source>
        <dbReference type="EMBL" id="CAK6960116.1"/>
    </source>
</evidence>
<comment type="caution">
    <text evidence="2">The sequence shown here is derived from an EMBL/GenBank/DDBJ whole genome shotgun (WGS) entry which is preliminary data.</text>
</comment>
<proteinExistence type="predicted"/>
<sequence>MLWRRAHRRAGLHTFSPSNMDQDNNSEDESVHPSEDPSEEELPCLPPGLSDREATELLWQLRSQRRQSSPDLPETVTRLTAPDGSLLYLVGTAHFSDSSKKDVATTIRAVQPDVVVVELCQYRVSMLKMDENTLLREAKDINLDKVQQAIKQNGLMSGLMQILLLKVSAHITEQLGMAPGGEFREAFKEAGRVPFCKFHLGDRPIPVTFKRAIAALSLWQKARLAWGLCFLSDPISKEDVEKCKQKDLLEQTMSEMIGEFPALHQTIVAERDIYLTHTLRQATRCVEAPSDAQMPAVVVGVVGMGHVPGIERNWEKQLNINEIMSVAPPSRFGWVVRAVIKGVMMGMLGYACYRTGGTLGRALLSLRSVQSLLENLRPPPA</sequence>
<dbReference type="InterPro" id="IPR046345">
    <property type="entry name" value="TraB_PrgY-like"/>
</dbReference>
<feature type="region of interest" description="Disordered" evidence="1">
    <location>
        <begin position="13"/>
        <end position="49"/>
    </location>
</feature>
<dbReference type="PANTHER" id="PTHR21530">
    <property type="entry name" value="PHEROMONE SHUTDOWN PROTEIN"/>
    <property type="match status" value="1"/>
</dbReference>
<dbReference type="Proteomes" id="UP001314229">
    <property type="component" value="Unassembled WGS sequence"/>
</dbReference>
<reference evidence="2 3" key="1">
    <citation type="submission" date="2024-01" db="EMBL/GenBank/DDBJ databases">
        <authorList>
            <person name="Alioto T."/>
            <person name="Alioto T."/>
            <person name="Gomez Garrido J."/>
        </authorList>
    </citation>
    <scope>NUCLEOTIDE SEQUENCE [LARGE SCALE GENOMIC DNA]</scope>
</reference>
<dbReference type="Pfam" id="PF01963">
    <property type="entry name" value="TraB_PrgY_gumN"/>
    <property type="match status" value="1"/>
</dbReference>
<protein>
    <submittedName>
        <fullName evidence="2">TraB domain-containing protein</fullName>
    </submittedName>
</protein>
<accession>A0AAV1NKL9</accession>
<evidence type="ECO:0000313" key="3">
    <source>
        <dbReference type="Proteomes" id="UP001314229"/>
    </source>
</evidence>
<name>A0AAV1NKL9_SCOSC</name>
<dbReference type="CDD" id="cd14726">
    <property type="entry name" value="TraB_PrgY-like"/>
    <property type="match status" value="1"/>
</dbReference>
<gene>
    <name evidence="2" type="ORF">FSCOSCO3_A021336</name>
</gene>
<dbReference type="InterPro" id="IPR002816">
    <property type="entry name" value="TraB/PrgY/GumN_fam"/>
</dbReference>
<organism evidence="2 3">
    <name type="scientific">Scomber scombrus</name>
    <name type="common">Atlantic mackerel</name>
    <name type="synonym">Scomber vernalis</name>
    <dbReference type="NCBI Taxonomy" id="13677"/>
    <lineage>
        <taxon>Eukaryota</taxon>
        <taxon>Metazoa</taxon>
        <taxon>Chordata</taxon>
        <taxon>Craniata</taxon>
        <taxon>Vertebrata</taxon>
        <taxon>Euteleostomi</taxon>
        <taxon>Actinopterygii</taxon>
        <taxon>Neopterygii</taxon>
        <taxon>Teleostei</taxon>
        <taxon>Neoteleostei</taxon>
        <taxon>Acanthomorphata</taxon>
        <taxon>Pelagiaria</taxon>
        <taxon>Scombriformes</taxon>
        <taxon>Scombridae</taxon>
        <taxon>Scomber</taxon>
    </lineage>
</organism>
<dbReference type="EMBL" id="CAWUFR010000043">
    <property type="protein sequence ID" value="CAK6960116.1"/>
    <property type="molecule type" value="Genomic_DNA"/>
</dbReference>
<dbReference type="PANTHER" id="PTHR21530:SF7">
    <property type="entry name" value="TRAB DOMAIN-CONTAINING PROTEIN"/>
    <property type="match status" value="1"/>
</dbReference>
<dbReference type="AlphaFoldDB" id="A0AAV1NKL9"/>
<keyword evidence="3" id="KW-1185">Reference proteome</keyword>